<reference evidence="2" key="1">
    <citation type="submission" date="2020-05" db="UniProtKB">
        <authorList>
            <consortium name="EnsemblMetazoa"/>
        </authorList>
    </citation>
    <scope>IDENTIFICATION</scope>
    <source>
        <strain evidence="2">TTRI</strain>
    </source>
</reference>
<dbReference type="EnsemblMetazoa" id="GAUT001694-RA">
    <property type="protein sequence ID" value="GAUT001694-PA"/>
    <property type="gene ID" value="GAUT001694"/>
</dbReference>
<accession>A0A1A9UE36</accession>
<feature type="compositionally biased region" description="Low complexity" evidence="1">
    <location>
        <begin position="183"/>
        <end position="197"/>
    </location>
</feature>
<protein>
    <submittedName>
        <fullName evidence="2">Uncharacterized protein</fullName>
    </submittedName>
</protein>
<keyword evidence="3" id="KW-1185">Reference proteome</keyword>
<evidence type="ECO:0000256" key="1">
    <source>
        <dbReference type="SAM" id="MobiDB-lite"/>
    </source>
</evidence>
<dbReference type="Proteomes" id="UP000078200">
    <property type="component" value="Unassembled WGS sequence"/>
</dbReference>
<evidence type="ECO:0000313" key="2">
    <source>
        <dbReference type="EnsemblMetazoa" id="GAUT001694-PA"/>
    </source>
</evidence>
<sequence>MTGRRESVSFETKKNLKNSMHENDVEIAFTCRKHPNSMASTMFLNELEKRYYFERPANKCNLHAHAKNLAKSMSELYSNCERLSPMVTATPPPPPSLTALQAKDMNHTTLPRPPEQFSDLPQEFPLTRSISTTTDIYTYSNDRLSHMAHVSESNNSRDYNRKRNVATSTRCNNIDTETQTIGSSNNNNKTKSTNFKTQQLDNNYSEKRPKKNRNGTATARENQCENEDDVEVSQSLCGLRRGIKKTKDELFEEFCKRAGVRPKPKNIYYITGEENADNEQDARIDEIKQQCKSQKSALGCTKFMHKEAHDSQGNANKYSGGGVHPNDDVDDDVSNISIVNDTDIDVEDDNNEVDAVNDIDITNDNNNIVNVDVYNEEEEEEDLKKFPRGEQTFHFMNDTSKFMQQGMRYNRRASMYVEPHHLKRLNSQLSLHGYYAPPVRMIQKSLYDLDNIPQDMAEPHYQECSTYGGSQSRLTLGSNNQSIYQSRTLPRAFFKRNSDSQYSIPSATSLHLSAAQLNNIYNVNQNRLSAMMQQQQQQQQQFNRILAGTSRQPEGYDPHVGMKKSNEELDNCYGQNQQQQQHSIYMQPPYQTISVTNSYNSNRLQPPLVQWPAAIPSSPSNFTSTYRIYDPITTKIKAQGNNQTTLVKRGIVSEHQNQHTAKMQRTYGFDGRNSTTVADGFDLDEIERERRRSHASLFNGSKAGSGMGNNGTGVASCNGSGGANTGGVLSGNHNQYDMINGTAV</sequence>
<proteinExistence type="predicted"/>
<dbReference type="STRING" id="7395.A0A1A9UE36"/>
<dbReference type="AlphaFoldDB" id="A0A1A9UE36"/>
<name>A0A1A9UE36_GLOAU</name>
<feature type="region of interest" description="Disordered" evidence="1">
    <location>
        <begin position="174"/>
        <end position="227"/>
    </location>
</feature>
<evidence type="ECO:0000313" key="3">
    <source>
        <dbReference type="Proteomes" id="UP000078200"/>
    </source>
</evidence>
<dbReference type="VEuPathDB" id="VectorBase:GAUT001694"/>
<organism evidence="2 3">
    <name type="scientific">Glossina austeni</name>
    <name type="common">Savannah tsetse fly</name>
    <dbReference type="NCBI Taxonomy" id="7395"/>
    <lineage>
        <taxon>Eukaryota</taxon>
        <taxon>Metazoa</taxon>
        <taxon>Ecdysozoa</taxon>
        <taxon>Arthropoda</taxon>
        <taxon>Hexapoda</taxon>
        <taxon>Insecta</taxon>
        <taxon>Pterygota</taxon>
        <taxon>Neoptera</taxon>
        <taxon>Endopterygota</taxon>
        <taxon>Diptera</taxon>
        <taxon>Brachycera</taxon>
        <taxon>Muscomorpha</taxon>
        <taxon>Hippoboscoidea</taxon>
        <taxon>Glossinidae</taxon>
        <taxon>Glossina</taxon>
    </lineage>
</organism>